<dbReference type="Proteomes" id="UP001194632">
    <property type="component" value="Unassembled WGS sequence"/>
</dbReference>
<reference evidence="2" key="2">
    <citation type="submission" date="2020-11" db="EMBL/GenBank/DDBJ databases">
        <title>Antibiotic susceptibility profiles of Pediococcus pentosaceus from various origins and their implications for the safety assessment of strains with food-technology applications.</title>
        <authorList>
            <person name="Shani N."/>
            <person name="Oberhaensli S."/>
            <person name="Arias E."/>
        </authorList>
    </citation>
    <scope>NUCLEOTIDE SEQUENCE</scope>
    <source>
        <strain evidence="2">FAM 24207</strain>
    </source>
</reference>
<geneLocation type="plasmid" evidence="1">
    <name>pPC892-4</name>
</geneLocation>
<name>A0A1Y0VXD0_PEDPE</name>
<dbReference type="Proteomes" id="UP000196118">
    <property type="component" value="Plasmid pPC892-4"/>
</dbReference>
<dbReference type="RefSeq" id="WP_061812803.1">
    <property type="nucleotide sequence ID" value="NZ_BEWQ01000019.1"/>
</dbReference>
<dbReference type="EMBL" id="JADOFP010000011">
    <property type="protein sequence ID" value="MBF7115761.1"/>
    <property type="molecule type" value="Genomic_DNA"/>
</dbReference>
<reference evidence="1 3" key="1">
    <citation type="submission" date="2017-05" db="EMBL/GenBank/DDBJ databases">
        <title>Genome sequence of Pediococcus pentosaceus strain SRCM100892.</title>
        <authorList>
            <person name="Cho S.H."/>
        </authorList>
    </citation>
    <scope>NUCLEOTIDE SEQUENCE [LARGE SCALE GENOMIC DNA]</scope>
    <source>
        <strain evidence="1 3">SRCM100892</strain>
        <plasmid evidence="3">Plasmid ppc892-4</plasmid>
        <plasmid evidence="1">pPC892-4</plasmid>
    </source>
</reference>
<keyword evidence="1" id="KW-0614">Plasmid</keyword>
<dbReference type="AlphaFoldDB" id="A0A1Y0VXD0"/>
<sequence length="157" mass="18188">MNREFKNDVQPKKFNKLLDDTKKEKKKVDIKGEFNFDNNAFSSGTGANVFENRKANLERVKSSKPVKRKKAGRPIEIEDPRYKVVRSKKVSPAVEDKLLILQEYITEFAGETKRISFNQVVNQLADSYIEARLGSSKQERIKQEIQEGLEKLQKKLK</sequence>
<protein>
    <recommendedName>
        <fullName evidence="4">Replication-associated protein RepC</fullName>
    </recommendedName>
</protein>
<gene>
    <name evidence="2" type="ORF">ITQ90_09945</name>
    <name evidence="1" type="ORF">S100892_02261</name>
</gene>
<organism evidence="1 3">
    <name type="scientific">Pediococcus pentosaceus</name>
    <dbReference type="NCBI Taxonomy" id="1255"/>
    <lineage>
        <taxon>Bacteria</taxon>
        <taxon>Bacillati</taxon>
        <taxon>Bacillota</taxon>
        <taxon>Bacilli</taxon>
        <taxon>Lactobacillales</taxon>
        <taxon>Lactobacillaceae</taxon>
        <taxon>Pediococcus</taxon>
    </lineage>
</organism>
<evidence type="ECO:0000313" key="3">
    <source>
        <dbReference type="Proteomes" id="UP000196118"/>
    </source>
</evidence>
<geneLocation type="plasmid" evidence="3">
    <name>ppc892-4</name>
</geneLocation>
<dbReference type="EMBL" id="CP021475">
    <property type="protein sequence ID" value="ARW20796.1"/>
    <property type="molecule type" value="Genomic_DNA"/>
</dbReference>
<evidence type="ECO:0000313" key="2">
    <source>
        <dbReference type="EMBL" id="MBF7115761.1"/>
    </source>
</evidence>
<evidence type="ECO:0000313" key="1">
    <source>
        <dbReference type="EMBL" id="ARW20796.1"/>
    </source>
</evidence>
<accession>A0A1Y0VXD0</accession>
<proteinExistence type="predicted"/>
<evidence type="ECO:0008006" key="4">
    <source>
        <dbReference type="Google" id="ProtNLM"/>
    </source>
</evidence>